<feature type="chain" id="PRO_5035239069" evidence="2">
    <location>
        <begin position="23"/>
        <end position="473"/>
    </location>
</feature>
<protein>
    <submittedName>
        <fullName evidence="3">Uncharacterized protein</fullName>
    </submittedName>
</protein>
<feature type="non-terminal residue" evidence="3">
    <location>
        <position position="1"/>
    </location>
</feature>
<gene>
    <name evidence="3" type="ORF">AFUS01_LOCUS9009</name>
</gene>
<feature type="signal peptide" evidence="2">
    <location>
        <begin position="1"/>
        <end position="22"/>
    </location>
</feature>
<keyword evidence="4" id="KW-1185">Reference proteome</keyword>
<comment type="caution">
    <text evidence="3">The sequence shown here is derived from an EMBL/GenBank/DDBJ whole genome shotgun (WGS) entry which is preliminary data.</text>
</comment>
<feature type="region of interest" description="Disordered" evidence="1">
    <location>
        <begin position="335"/>
        <end position="421"/>
    </location>
</feature>
<evidence type="ECO:0000313" key="4">
    <source>
        <dbReference type="Proteomes" id="UP000708208"/>
    </source>
</evidence>
<evidence type="ECO:0000256" key="2">
    <source>
        <dbReference type="SAM" id="SignalP"/>
    </source>
</evidence>
<reference evidence="3" key="1">
    <citation type="submission" date="2021-06" db="EMBL/GenBank/DDBJ databases">
        <authorList>
            <person name="Hodson N. C."/>
            <person name="Mongue J. A."/>
            <person name="Jaron S. K."/>
        </authorList>
    </citation>
    <scope>NUCLEOTIDE SEQUENCE</scope>
</reference>
<dbReference type="EMBL" id="CAJVCH010063744">
    <property type="protein sequence ID" value="CAG7719699.1"/>
    <property type="molecule type" value="Genomic_DNA"/>
</dbReference>
<accession>A0A8J2JQW7</accession>
<proteinExistence type="predicted"/>
<name>A0A8J2JQW7_9HEXA</name>
<feature type="compositionally biased region" description="Polar residues" evidence="1">
    <location>
        <begin position="156"/>
        <end position="180"/>
    </location>
</feature>
<organism evidence="3 4">
    <name type="scientific">Allacma fusca</name>
    <dbReference type="NCBI Taxonomy" id="39272"/>
    <lineage>
        <taxon>Eukaryota</taxon>
        <taxon>Metazoa</taxon>
        <taxon>Ecdysozoa</taxon>
        <taxon>Arthropoda</taxon>
        <taxon>Hexapoda</taxon>
        <taxon>Collembola</taxon>
        <taxon>Symphypleona</taxon>
        <taxon>Sminthuridae</taxon>
        <taxon>Allacma</taxon>
    </lineage>
</organism>
<keyword evidence="2" id="KW-0732">Signal</keyword>
<evidence type="ECO:0000313" key="3">
    <source>
        <dbReference type="EMBL" id="CAG7719699.1"/>
    </source>
</evidence>
<feature type="compositionally biased region" description="Acidic residues" evidence="1">
    <location>
        <begin position="341"/>
        <end position="399"/>
    </location>
</feature>
<feature type="region of interest" description="Disordered" evidence="1">
    <location>
        <begin position="156"/>
        <end position="190"/>
    </location>
</feature>
<sequence length="473" mass="54652">MALLFKFFAAAVLCYTVAFCKAETSEDPEQSTWKIFFLSHTVDPDVHSNYRSWSTQTWLALLKQRDDFIRDDCPKCDSLFKYDFNTMFIATKKEIFEAFSRNNDSSKQSEAAWSNKAFQTYVLLNGSVFDCGLEYFYAQVDEEGLPTDLLGMSDNGNRLNSGNSNVQISCQNIDSKSGPTGESDELDGEESDILENAPEYDTEDEIPEQDLNEDISEYDFEEVPEDDFIEENSERDVEEETDEDIPEDNQIIYENNVAEDIDDIDDVDVDTNRPKRQLQLPETRQKIYKNLDTRILPKEYIQPANGLHIFRSAKISEKDLADETEDDLADEREDYAAHEPEDYEADETEDDLAVEPEDDLADETEDDLVDETEEDNSDVTDQDLTEDSEAEGNDDDDDDATRTKRQIRIPRPTPTFPNPKHIKTVYYPKPNWYPKPLIRKIRSAVIVRPRRRRCPPGYVRCNPLNRNCNRLRP</sequence>
<evidence type="ECO:0000256" key="1">
    <source>
        <dbReference type="SAM" id="MobiDB-lite"/>
    </source>
</evidence>
<feature type="region of interest" description="Disordered" evidence="1">
    <location>
        <begin position="220"/>
        <end position="245"/>
    </location>
</feature>
<dbReference type="AlphaFoldDB" id="A0A8J2JQW7"/>
<dbReference type="Proteomes" id="UP000708208">
    <property type="component" value="Unassembled WGS sequence"/>
</dbReference>